<protein>
    <submittedName>
        <fullName evidence="1">Uncharacterized protein</fullName>
    </submittedName>
</protein>
<evidence type="ECO:0000313" key="1">
    <source>
        <dbReference type="EMBL" id="AYQ73841.1"/>
    </source>
</evidence>
<accession>A0A3G3K113</accession>
<evidence type="ECO:0000313" key="2">
    <source>
        <dbReference type="Proteomes" id="UP000269097"/>
    </source>
</evidence>
<keyword evidence="2" id="KW-1185">Reference proteome</keyword>
<name>A0A3G3K113_9BACL</name>
<dbReference type="EMBL" id="CP033433">
    <property type="protein sequence ID" value="AYQ73841.1"/>
    <property type="molecule type" value="Genomic_DNA"/>
</dbReference>
<proteinExistence type="predicted"/>
<dbReference type="Proteomes" id="UP000269097">
    <property type="component" value="Chromosome"/>
</dbReference>
<dbReference type="KEGG" id="coh:EAV92_15390"/>
<dbReference type="AlphaFoldDB" id="A0A3G3K113"/>
<dbReference type="RefSeq" id="WP_123041925.1">
    <property type="nucleotide sequence ID" value="NZ_CP033433.1"/>
</dbReference>
<organism evidence="1 2">
    <name type="scientific">Cohnella candidum</name>
    <dbReference type="NCBI Taxonomy" id="2674991"/>
    <lineage>
        <taxon>Bacteria</taxon>
        <taxon>Bacillati</taxon>
        <taxon>Bacillota</taxon>
        <taxon>Bacilli</taxon>
        <taxon>Bacillales</taxon>
        <taxon>Paenibacillaceae</taxon>
        <taxon>Cohnella</taxon>
    </lineage>
</organism>
<gene>
    <name evidence="1" type="ORF">EAV92_15390</name>
</gene>
<sequence>MTGKENRIYVKEATVEEGRTIQYRVEYGAKAARYFSGKEFFVQYDRPIRGVPEGILMIPLLANLLPVAWAAGADVYVDKLDRAFHESLLEVKAAFGLLYPRIKFSGELYVRQLTDDRPVLPPTRSAAFFSGGVDSLGTFLRRKEENPYLITIWGGDIGFHQPHIWHEVRRYNRDFAQAHGMESLFIKSSLRTFLNEERIAFQFGRFTHGWWPGLQHGIGMVGLCAPLAYALGIGNLYVPSALPPKLAVSIPDGSNTLINNRIRWAGAKVQLEGEELTRQDKVTLISDFIRGREAGLGLTVRVCWSNKVYGNCGRCEKCSRTIAALMAEGIDPEAAGFPMEADTRDYIRQQLPGWLGTSALRAEYWNEIRLRSIANVAAIRQEDRAFFGWFRQLDLKAGLKGKRARDLLIDLIPHPLFLFLKRRSPHARAKAE</sequence>
<reference evidence="1 2" key="1">
    <citation type="submission" date="2018-10" db="EMBL/GenBank/DDBJ databases">
        <title>Genome Sequence of Cohnella sp.</title>
        <authorList>
            <person name="Srinivasan S."/>
            <person name="Kim M.K."/>
        </authorList>
    </citation>
    <scope>NUCLEOTIDE SEQUENCE [LARGE SCALE GENOMIC DNA]</scope>
    <source>
        <strain evidence="1 2">18JY8-7</strain>
    </source>
</reference>